<evidence type="ECO:0000256" key="3">
    <source>
        <dbReference type="ARBA" id="ARBA00022722"/>
    </source>
</evidence>
<feature type="compositionally biased region" description="Polar residues" evidence="7">
    <location>
        <begin position="262"/>
        <end position="277"/>
    </location>
</feature>
<dbReference type="OrthoDB" id="427924at2759"/>
<dbReference type="PANTHER" id="PTHR37984">
    <property type="entry name" value="PROTEIN CBG26694"/>
    <property type="match status" value="1"/>
</dbReference>
<organism evidence="9 10">
    <name type="scientific">Brenthis ino</name>
    <name type="common">lesser marbled fritillary</name>
    <dbReference type="NCBI Taxonomy" id="405034"/>
    <lineage>
        <taxon>Eukaryota</taxon>
        <taxon>Metazoa</taxon>
        <taxon>Ecdysozoa</taxon>
        <taxon>Arthropoda</taxon>
        <taxon>Hexapoda</taxon>
        <taxon>Insecta</taxon>
        <taxon>Pterygota</taxon>
        <taxon>Neoptera</taxon>
        <taxon>Endopterygota</taxon>
        <taxon>Lepidoptera</taxon>
        <taxon>Glossata</taxon>
        <taxon>Ditrysia</taxon>
        <taxon>Papilionoidea</taxon>
        <taxon>Nymphalidae</taxon>
        <taxon>Heliconiinae</taxon>
        <taxon>Argynnini</taxon>
        <taxon>Brenthis</taxon>
    </lineage>
</organism>
<dbReference type="Gene3D" id="3.30.70.270">
    <property type="match status" value="1"/>
</dbReference>
<feature type="domain" description="Reverse transcriptase RNase H-like" evidence="8">
    <location>
        <begin position="101"/>
        <end position="200"/>
    </location>
</feature>
<name>A0A8J9W3Y7_9NEOP</name>
<dbReference type="CDD" id="cd09274">
    <property type="entry name" value="RNase_HI_RT_Ty3"/>
    <property type="match status" value="1"/>
</dbReference>
<dbReference type="EMBL" id="OV170225">
    <property type="protein sequence ID" value="CAH0725412.1"/>
    <property type="molecule type" value="Genomic_DNA"/>
</dbReference>
<keyword evidence="2" id="KW-0548">Nucleotidyltransferase</keyword>
<evidence type="ECO:0000256" key="1">
    <source>
        <dbReference type="ARBA" id="ARBA00022679"/>
    </source>
</evidence>
<dbReference type="InterPro" id="IPR050951">
    <property type="entry name" value="Retrovirus_Pol_polyprotein"/>
</dbReference>
<keyword evidence="5" id="KW-0378">Hydrolase</keyword>
<feature type="compositionally biased region" description="Polar residues" evidence="7">
    <location>
        <begin position="239"/>
        <end position="255"/>
    </location>
</feature>
<evidence type="ECO:0000256" key="2">
    <source>
        <dbReference type="ARBA" id="ARBA00022695"/>
    </source>
</evidence>
<keyword evidence="1" id="KW-0808">Transferase</keyword>
<evidence type="ECO:0000256" key="7">
    <source>
        <dbReference type="SAM" id="MobiDB-lite"/>
    </source>
</evidence>
<keyword evidence="4" id="KW-0255">Endonuclease</keyword>
<dbReference type="FunFam" id="3.30.70.270:FF:000026">
    <property type="entry name" value="Transposon Ty3-G Gag-Pol polyprotein"/>
    <property type="match status" value="1"/>
</dbReference>
<evidence type="ECO:0000259" key="8">
    <source>
        <dbReference type="Pfam" id="PF17917"/>
    </source>
</evidence>
<keyword evidence="3" id="KW-0540">Nuclease</keyword>
<reference evidence="9" key="1">
    <citation type="submission" date="2021-12" db="EMBL/GenBank/DDBJ databases">
        <authorList>
            <person name="Martin H S."/>
        </authorList>
    </citation>
    <scope>NUCLEOTIDE SEQUENCE</scope>
</reference>
<dbReference type="GO" id="GO:0016787">
    <property type="term" value="F:hydrolase activity"/>
    <property type="evidence" value="ECO:0007669"/>
    <property type="project" value="UniProtKB-KW"/>
</dbReference>
<dbReference type="SUPFAM" id="SSF56672">
    <property type="entry name" value="DNA/RNA polymerases"/>
    <property type="match status" value="1"/>
</dbReference>
<sequence length="529" mass="60643">MSEEIEFLGHVLNKDGLKPNQNKVEAIQRFPIPKTLKEIRGFLGLIGYYRKFIPNLSKIIKPLTEATKKNATIDITNKKYIEAFETCKHLLTNAPILAFPDFNKTFVITTDASDIALGAILSQDNHPIAYASRTLSSCEQKYNTTEKELLGILWAVTQFRPYIYGRKFILRTDHKALIWLSKLKEPNQRLTRWKLKLQDYDYTIEHVKGKENYVADALSRIKLHHTSVESLQAQCGEQMSLDSTPHSDNNSTQYGSGIAHSSPENNESLNTVHSCQQDSDEGIPISNTYPPKRLRRVVFEVAPYKDAQHKKGMYYFYIPPDNEEEIIKEFMLEYLSKKKYAFIIPNDELYYKVSEVYRKYFDHNHVKEICKHLNIQSNIRTKRGLINGLGSIIKLITGNLDDNDLINIQNNLETLRIAYNKQISVTDSSLEEDNKQILNITNIQIQINNQLNNVLNNKAQQKVAISLLLQAQTLQDIAERLTTAITFAEHTHSKTSTCGASRRDPPQEQYINRELASNSVHITPVSSNR</sequence>
<dbReference type="GO" id="GO:0004519">
    <property type="term" value="F:endonuclease activity"/>
    <property type="evidence" value="ECO:0007669"/>
    <property type="project" value="UniProtKB-KW"/>
</dbReference>
<feature type="non-terminal residue" evidence="9">
    <location>
        <position position="529"/>
    </location>
</feature>
<proteinExistence type="predicted"/>
<dbReference type="GO" id="GO:0003964">
    <property type="term" value="F:RNA-directed DNA polymerase activity"/>
    <property type="evidence" value="ECO:0007669"/>
    <property type="project" value="UniProtKB-KW"/>
</dbReference>
<protein>
    <recommendedName>
        <fullName evidence="8">Reverse transcriptase RNase H-like domain-containing protein</fullName>
    </recommendedName>
</protein>
<dbReference type="InterPro" id="IPR043502">
    <property type="entry name" value="DNA/RNA_pol_sf"/>
</dbReference>
<dbReference type="AlphaFoldDB" id="A0A8J9W3Y7"/>
<dbReference type="PANTHER" id="PTHR37984:SF5">
    <property type="entry name" value="PROTEIN NYNRIN-LIKE"/>
    <property type="match status" value="1"/>
</dbReference>
<evidence type="ECO:0000313" key="9">
    <source>
        <dbReference type="EMBL" id="CAH0725412.1"/>
    </source>
</evidence>
<dbReference type="InterPro" id="IPR041373">
    <property type="entry name" value="RT_RNaseH"/>
</dbReference>
<keyword evidence="6" id="KW-0695">RNA-directed DNA polymerase</keyword>
<keyword evidence="10" id="KW-1185">Reference proteome</keyword>
<evidence type="ECO:0000313" key="10">
    <source>
        <dbReference type="Proteomes" id="UP000838878"/>
    </source>
</evidence>
<dbReference type="Proteomes" id="UP000838878">
    <property type="component" value="Chromosome 5"/>
</dbReference>
<evidence type="ECO:0000256" key="4">
    <source>
        <dbReference type="ARBA" id="ARBA00022759"/>
    </source>
</evidence>
<dbReference type="Pfam" id="PF17917">
    <property type="entry name" value="RT_RNaseH"/>
    <property type="match status" value="1"/>
</dbReference>
<gene>
    <name evidence="9" type="ORF">BINO364_LOCUS10999</name>
</gene>
<feature type="region of interest" description="Disordered" evidence="7">
    <location>
        <begin position="239"/>
        <end position="288"/>
    </location>
</feature>
<evidence type="ECO:0000256" key="6">
    <source>
        <dbReference type="ARBA" id="ARBA00022918"/>
    </source>
</evidence>
<dbReference type="InterPro" id="IPR043128">
    <property type="entry name" value="Rev_trsase/Diguanyl_cyclase"/>
</dbReference>
<accession>A0A8J9W3Y7</accession>
<evidence type="ECO:0000256" key="5">
    <source>
        <dbReference type="ARBA" id="ARBA00022801"/>
    </source>
</evidence>